<feature type="transmembrane region" description="Helical" evidence="1">
    <location>
        <begin position="203"/>
        <end position="222"/>
    </location>
</feature>
<feature type="transmembrane region" description="Helical" evidence="1">
    <location>
        <begin position="163"/>
        <end position="183"/>
    </location>
</feature>
<accession>A0AAD4LAE0</accession>
<feature type="transmembrane region" description="Helical" evidence="1">
    <location>
        <begin position="70"/>
        <end position="91"/>
    </location>
</feature>
<keyword evidence="1" id="KW-0812">Transmembrane</keyword>
<evidence type="ECO:0000313" key="3">
    <source>
        <dbReference type="Proteomes" id="UP001201163"/>
    </source>
</evidence>
<feature type="transmembrane region" description="Helical" evidence="1">
    <location>
        <begin position="24"/>
        <end position="50"/>
    </location>
</feature>
<sequence>MTDWKSPAVITAEYCPSLGPPTFLTIYICITVALIKLCHTISGILIWEFVMNIGFEYSVFTGKRKFRSSFLLYLGARWYPLFCVITILVGFDSTNRINCQAYAIFVFVRLCGISSITCKIAISIASAAWLANTGSLIHSIAIVRATWSEGFCKITNISETRSNIPVTFVTDSVLLALMFTGLLRLENAHQRGGVWWLLYTQGLAWMIIVVVAQAPITVFILLDLNDPMDVMFQAPTLITMTIGASRVYRGLSDYVHKEANVHMSEGLPVRQSPIIYSVPLSDRCSLAMGISGIPDGHIFGTDPLPPPKHHFRPGDSNGMW</sequence>
<dbReference type="Proteomes" id="UP001201163">
    <property type="component" value="Unassembled WGS sequence"/>
</dbReference>
<reference evidence="2" key="1">
    <citation type="submission" date="2022-01" db="EMBL/GenBank/DDBJ databases">
        <title>Comparative genomics reveals a dynamic genome evolution in the ectomycorrhizal milk-cap (Lactarius) mushrooms.</title>
        <authorList>
            <consortium name="DOE Joint Genome Institute"/>
            <person name="Lebreton A."/>
            <person name="Tang N."/>
            <person name="Kuo A."/>
            <person name="LaButti K."/>
            <person name="Drula E."/>
            <person name="Barry K."/>
            <person name="Clum A."/>
            <person name="Lipzen A."/>
            <person name="Mousain D."/>
            <person name="Ng V."/>
            <person name="Wang R."/>
            <person name="Wang X."/>
            <person name="Dai Y."/>
            <person name="Henrissat B."/>
            <person name="Grigoriev I.V."/>
            <person name="Guerin-Laguette A."/>
            <person name="Yu F."/>
            <person name="Martin F.M."/>
        </authorList>
    </citation>
    <scope>NUCLEOTIDE SEQUENCE</scope>
    <source>
        <strain evidence="2">QP</strain>
    </source>
</reference>
<organism evidence="2 3">
    <name type="scientific">Lactarius akahatsu</name>
    <dbReference type="NCBI Taxonomy" id="416441"/>
    <lineage>
        <taxon>Eukaryota</taxon>
        <taxon>Fungi</taxon>
        <taxon>Dikarya</taxon>
        <taxon>Basidiomycota</taxon>
        <taxon>Agaricomycotina</taxon>
        <taxon>Agaricomycetes</taxon>
        <taxon>Russulales</taxon>
        <taxon>Russulaceae</taxon>
        <taxon>Lactarius</taxon>
    </lineage>
</organism>
<protein>
    <submittedName>
        <fullName evidence="2">Uncharacterized protein</fullName>
    </submittedName>
</protein>
<keyword evidence="1" id="KW-0472">Membrane</keyword>
<gene>
    <name evidence="2" type="ORF">EDB92DRAFT_2105594</name>
</gene>
<feature type="transmembrane region" description="Helical" evidence="1">
    <location>
        <begin position="103"/>
        <end position="130"/>
    </location>
</feature>
<keyword evidence="1" id="KW-1133">Transmembrane helix</keyword>
<evidence type="ECO:0000256" key="1">
    <source>
        <dbReference type="SAM" id="Phobius"/>
    </source>
</evidence>
<name>A0AAD4LAE0_9AGAM</name>
<evidence type="ECO:0000313" key="2">
    <source>
        <dbReference type="EMBL" id="KAH8985485.1"/>
    </source>
</evidence>
<comment type="caution">
    <text evidence="2">The sequence shown here is derived from an EMBL/GenBank/DDBJ whole genome shotgun (WGS) entry which is preliminary data.</text>
</comment>
<dbReference type="AlphaFoldDB" id="A0AAD4LAE0"/>
<proteinExistence type="predicted"/>
<keyword evidence="3" id="KW-1185">Reference proteome</keyword>
<dbReference type="EMBL" id="JAKELL010000063">
    <property type="protein sequence ID" value="KAH8985485.1"/>
    <property type="molecule type" value="Genomic_DNA"/>
</dbReference>